<evidence type="ECO:0000313" key="3">
    <source>
        <dbReference type="Proteomes" id="UP000574276"/>
    </source>
</evidence>
<reference evidence="2 3" key="1">
    <citation type="submission" date="2020-07" db="EMBL/GenBank/DDBJ databases">
        <title>Characterization and genome sequencing of isolate MD1, a novel member within the family Lachnospiraceae.</title>
        <authorList>
            <person name="Rettenmaier R."/>
            <person name="Di Bello L."/>
            <person name="Zinser C."/>
            <person name="Scheitz K."/>
            <person name="Liebl W."/>
            <person name="Zverlov V."/>
        </authorList>
    </citation>
    <scope>NUCLEOTIDE SEQUENCE [LARGE SCALE GENOMIC DNA]</scope>
    <source>
        <strain evidence="2 3">MD1</strain>
    </source>
</reference>
<organism evidence="2 3">
    <name type="scientific">Variimorphobacter saccharofermentans</name>
    <dbReference type="NCBI Taxonomy" id="2755051"/>
    <lineage>
        <taxon>Bacteria</taxon>
        <taxon>Bacillati</taxon>
        <taxon>Bacillota</taxon>
        <taxon>Clostridia</taxon>
        <taxon>Lachnospirales</taxon>
        <taxon>Lachnospiraceae</taxon>
        <taxon>Variimorphobacter</taxon>
    </lineage>
</organism>
<dbReference type="AlphaFoldDB" id="A0A839K3E9"/>
<proteinExistence type="predicted"/>
<evidence type="ECO:0000313" key="2">
    <source>
        <dbReference type="EMBL" id="MBB2184140.1"/>
    </source>
</evidence>
<accession>A0A839K3E9</accession>
<comment type="caution">
    <text evidence="2">The sequence shown here is derived from an EMBL/GenBank/DDBJ whole genome shotgun (WGS) entry which is preliminary data.</text>
</comment>
<keyword evidence="1" id="KW-0732">Signal</keyword>
<gene>
    <name evidence="2" type="ORF">H0486_14765</name>
</gene>
<name>A0A839K3E9_9FIRM</name>
<feature type="signal peptide" evidence="1">
    <location>
        <begin position="1"/>
        <end position="26"/>
    </location>
</feature>
<dbReference type="RefSeq" id="WP_228353735.1">
    <property type="nucleotide sequence ID" value="NZ_JACEGA010000001.1"/>
</dbReference>
<protein>
    <submittedName>
        <fullName evidence="2">Uncharacterized protein</fullName>
    </submittedName>
</protein>
<sequence>MKRIKKLIFIAIVSISLLPLSPISLPTQNTPVTVEASTKKSTTVYVTRTGKKYHKKKCGNGKYYKSTLKEAKKAGLTACKKCYK</sequence>
<evidence type="ECO:0000256" key="1">
    <source>
        <dbReference type="SAM" id="SignalP"/>
    </source>
</evidence>
<feature type="chain" id="PRO_5039248750" evidence="1">
    <location>
        <begin position="27"/>
        <end position="84"/>
    </location>
</feature>
<keyword evidence="3" id="KW-1185">Reference proteome</keyword>
<dbReference type="Proteomes" id="UP000574276">
    <property type="component" value="Unassembled WGS sequence"/>
</dbReference>
<dbReference type="EMBL" id="JACEGA010000001">
    <property type="protein sequence ID" value="MBB2184140.1"/>
    <property type="molecule type" value="Genomic_DNA"/>
</dbReference>